<dbReference type="Proteomes" id="UP000054770">
    <property type="component" value="Unassembled WGS sequence"/>
</dbReference>
<dbReference type="EMBL" id="FCON02000146">
    <property type="protein sequence ID" value="SAL83842.1"/>
    <property type="molecule type" value="Genomic_DNA"/>
</dbReference>
<sequence>MSNRWAGPVVLTRREAGASVSRGLHGSCYAVRRASRVIARTTPPPHRKHQSSGLGEVFRIRPYPRRQAVQCGRPYSSGPGSRDQWPGPPNRLESPVTPARFTARAKGPIEPTCHRISATTGSPARAPARLDGGRSYLTVLKPFCRNWGPGWQTTRRGVRDASEVEQPGGRDRARLGRRQVRQECHAAQVMCQARVYAMGLAQKDRPYSVHATVSAALLRFAGFGGVGAAVRQWPISPFPAAVATALASLRHMLKGVLRPRIFRDRWIAIPVKPYNVVGHYIGCVQRGSPNQLCLPSAGVDCCAEIRACHQMI</sequence>
<evidence type="ECO:0000313" key="2">
    <source>
        <dbReference type="EMBL" id="SAL83842.1"/>
    </source>
</evidence>
<proteinExistence type="predicted"/>
<dbReference type="AlphaFoldDB" id="A0A158KRU9"/>
<keyword evidence="3" id="KW-1185">Reference proteome</keyword>
<reference evidence="2" key="1">
    <citation type="submission" date="2016-01" db="EMBL/GenBank/DDBJ databases">
        <authorList>
            <person name="Peeters C."/>
        </authorList>
    </citation>
    <scope>NUCLEOTIDE SEQUENCE [LARGE SCALE GENOMIC DNA]</scope>
    <source>
        <strain evidence="2">LMG 22940</strain>
    </source>
</reference>
<evidence type="ECO:0000256" key="1">
    <source>
        <dbReference type="SAM" id="MobiDB-lite"/>
    </source>
</evidence>
<protein>
    <submittedName>
        <fullName evidence="2">Uncharacterized protein</fullName>
    </submittedName>
</protein>
<comment type="caution">
    <text evidence="2">The sequence shown here is derived from an EMBL/GenBank/DDBJ whole genome shotgun (WGS) entry which is preliminary data.</text>
</comment>
<accession>A0A158KRU9</accession>
<feature type="region of interest" description="Disordered" evidence="1">
    <location>
        <begin position="69"/>
        <end position="94"/>
    </location>
</feature>
<gene>
    <name evidence="2" type="ORF">AWB68_07069</name>
</gene>
<organism evidence="2 3">
    <name type="scientific">Caballeronia choica</name>
    <dbReference type="NCBI Taxonomy" id="326476"/>
    <lineage>
        <taxon>Bacteria</taxon>
        <taxon>Pseudomonadati</taxon>
        <taxon>Pseudomonadota</taxon>
        <taxon>Betaproteobacteria</taxon>
        <taxon>Burkholderiales</taxon>
        <taxon>Burkholderiaceae</taxon>
        <taxon>Caballeronia</taxon>
    </lineage>
</organism>
<name>A0A158KRU9_9BURK</name>
<evidence type="ECO:0000313" key="3">
    <source>
        <dbReference type="Proteomes" id="UP000054770"/>
    </source>
</evidence>